<dbReference type="PANTHER" id="PTHR32282">
    <property type="entry name" value="BINDING PROTEIN TRANSPEPTIDASE, PUTATIVE-RELATED"/>
    <property type="match status" value="1"/>
</dbReference>
<dbReference type="GO" id="GO:0008955">
    <property type="term" value="F:peptidoglycan glycosyltransferase activity"/>
    <property type="evidence" value="ECO:0007669"/>
    <property type="project" value="UniProtKB-EC"/>
</dbReference>
<dbReference type="SUPFAM" id="SSF56601">
    <property type="entry name" value="beta-lactamase/transpeptidase-like"/>
    <property type="match status" value="1"/>
</dbReference>
<evidence type="ECO:0000256" key="3">
    <source>
        <dbReference type="ARBA" id="ARBA00022676"/>
    </source>
</evidence>
<evidence type="ECO:0000256" key="10">
    <source>
        <dbReference type="ARBA" id="ARBA00049902"/>
    </source>
</evidence>
<proteinExistence type="predicted"/>
<dbReference type="GO" id="GO:0030288">
    <property type="term" value="C:outer membrane-bounded periplasmic space"/>
    <property type="evidence" value="ECO:0007669"/>
    <property type="project" value="TreeGrafter"/>
</dbReference>
<keyword evidence="6" id="KW-0573">Peptidoglycan synthesis</keyword>
<comment type="subcellular location">
    <subcellularLocation>
        <location evidence="1">Membrane</location>
    </subcellularLocation>
</comment>
<dbReference type="AlphaFoldDB" id="X1AHL4"/>
<dbReference type="GO" id="GO:0016020">
    <property type="term" value="C:membrane"/>
    <property type="evidence" value="ECO:0007669"/>
    <property type="project" value="UniProtKB-SubCell"/>
</dbReference>
<dbReference type="GO" id="GO:0009252">
    <property type="term" value="P:peptidoglycan biosynthetic process"/>
    <property type="evidence" value="ECO:0007669"/>
    <property type="project" value="UniProtKB-KW"/>
</dbReference>
<dbReference type="GO" id="GO:0071555">
    <property type="term" value="P:cell wall organization"/>
    <property type="evidence" value="ECO:0007669"/>
    <property type="project" value="UniProtKB-KW"/>
</dbReference>
<keyword evidence="2" id="KW-1003">Cell membrane</keyword>
<evidence type="ECO:0000256" key="5">
    <source>
        <dbReference type="ARBA" id="ARBA00022960"/>
    </source>
</evidence>
<comment type="caution">
    <text evidence="11">The sequence shown here is derived from an EMBL/GenBank/DDBJ whole genome shotgun (WGS) entry which is preliminary data.</text>
</comment>
<dbReference type="Gene3D" id="3.40.710.10">
    <property type="entry name" value="DD-peptidase/beta-lactamase superfamily"/>
    <property type="match status" value="1"/>
</dbReference>
<dbReference type="InterPro" id="IPR050396">
    <property type="entry name" value="Glycosyltr_51/Transpeptidase"/>
</dbReference>
<evidence type="ECO:0000256" key="9">
    <source>
        <dbReference type="ARBA" id="ARBA00044770"/>
    </source>
</evidence>
<dbReference type="InterPro" id="IPR012338">
    <property type="entry name" value="Beta-lactam/transpept-like"/>
</dbReference>
<organism evidence="11">
    <name type="scientific">marine sediment metagenome</name>
    <dbReference type="NCBI Taxonomy" id="412755"/>
    <lineage>
        <taxon>unclassified sequences</taxon>
        <taxon>metagenomes</taxon>
        <taxon>ecological metagenomes</taxon>
    </lineage>
</organism>
<name>X1AHL4_9ZZZZ</name>
<evidence type="ECO:0000256" key="6">
    <source>
        <dbReference type="ARBA" id="ARBA00022984"/>
    </source>
</evidence>
<protein>
    <recommendedName>
        <fullName evidence="9">peptidoglycan glycosyltransferase</fullName>
        <ecNumber evidence="9">2.4.99.28</ecNumber>
    </recommendedName>
</protein>
<gene>
    <name evidence="11" type="ORF">S01H4_33674</name>
</gene>
<dbReference type="GO" id="GO:0008360">
    <property type="term" value="P:regulation of cell shape"/>
    <property type="evidence" value="ECO:0007669"/>
    <property type="project" value="UniProtKB-KW"/>
</dbReference>
<keyword evidence="8" id="KW-0961">Cell wall biogenesis/degradation</keyword>
<evidence type="ECO:0000256" key="1">
    <source>
        <dbReference type="ARBA" id="ARBA00004370"/>
    </source>
</evidence>
<accession>X1AHL4</accession>
<dbReference type="EC" id="2.4.99.28" evidence="9"/>
<evidence type="ECO:0000256" key="7">
    <source>
        <dbReference type="ARBA" id="ARBA00023136"/>
    </source>
</evidence>
<keyword evidence="3" id="KW-0328">Glycosyltransferase</keyword>
<evidence type="ECO:0000313" key="11">
    <source>
        <dbReference type="EMBL" id="GAG81454.1"/>
    </source>
</evidence>
<dbReference type="EMBL" id="BART01017745">
    <property type="protein sequence ID" value="GAG81454.1"/>
    <property type="molecule type" value="Genomic_DNA"/>
</dbReference>
<sequence length="112" mass="12446">VLEEEVARLINDILSDNETRTPMFGARSVLYFENYNVAAKTGTTDDFRDAWTIGYTPSIVVGVWAGNNDNSPSNKKPGVVLAGPIWRAFLSEVLPKLPKEDFIKPEPISSEF</sequence>
<evidence type="ECO:0000256" key="8">
    <source>
        <dbReference type="ARBA" id="ARBA00023316"/>
    </source>
</evidence>
<keyword evidence="7" id="KW-0472">Membrane</keyword>
<feature type="non-terminal residue" evidence="11">
    <location>
        <position position="1"/>
    </location>
</feature>
<evidence type="ECO:0000256" key="2">
    <source>
        <dbReference type="ARBA" id="ARBA00022475"/>
    </source>
</evidence>
<comment type="catalytic activity">
    <reaction evidence="10">
        <text>[GlcNAc-(1-&gt;4)-Mur2Ac(oyl-L-Ala-gamma-D-Glu-L-Lys-D-Ala-D-Ala)](n)-di-trans,octa-cis-undecaprenyl diphosphate + beta-D-GlcNAc-(1-&gt;4)-Mur2Ac(oyl-L-Ala-gamma-D-Glu-L-Lys-D-Ala-D-Ala)-di-trans,octa-cis-undecaprenyl diphosphate = [GlcNAc-(1-&gt;4)-Mur2Ac(oyl-L-Ala-gamma-D-Glu-L-Lys-D-Ala-D-Ala)](n+1)-di-trans,octa-cis-undecaprenyl diphosphate + di-trans,octa-cis-undecaprenyl diphosphate + H(+)</text>
        <dbReference type="Rhea" id="RHEA:23708"/>
        <dbReference type="Rhea" id="RHEA-COMP:9602"/>
        <dbReference type="Rhea" id="RHEA-COMP:9603"/>
        <dbReference type="ChEBI" id="CHEBI:15378"/>
        <dbReference type="ChEBI" id="CHEBI:58405"/>
        <dbReference type="ChEBI" id="CHEBI:60033"/>
        <dbReference type="ChEBI" id="CHEBI:78435"/>
        <dbReference type="EC" id="2.4.99.28"/>
    </reaction>
</comment>
<keyword evidence="4" id="KW-0808">Transferase</keyword>
<keyword evidence="5" id="KW-0133">Cell shape</keyword>
<evidence type="ECO:0000256" key="4">
    <source>
        <dbReference type="ARBA" id="ARBA00022679"/>
    </source>
</evidence>
<dbReference type="PANTHER" id="PTHR32282:SF11">
    <property type="entry name" value="PENICILLIN-BINDING PROTEIN 1B"/>
    <property type="match status" value="1"/>
</dbReference>
<reference evidence="11" key="1">
    <citation type="journal article" date="2014" name="Front. Microbiol.">
        <title>High frequency of phylogenetically diverse reductive dehalogenase-homologous genes in deep subseafloor sedimentary metagenomes.</title>
        <authorList>
            <person name="Kawai M."/>
            <person name="Futagami T."/>
            <person name="Toyoda A."/>
            <person name="Takaki Y."/>
            <person name="Nishi S."/>
            <person name="Hori S."/>
            <person name="Arai W."/>
            <person name="Tsubouchi T."/>
            <person name="Morono Y."/>
            <person name="Uchiyama I."/>
            <person name="Ito T."/>
            <person name="Fujiyama A."/>
            <person name="Inagaki F."/>
            <person name="Takami H."/>
        </authorList>
    </citation>
    <scope>NUCLEOTIDE SEQUENCE</scope>
    <source>
        <strain evidence="11">Expedition CK06-06</strain>
    </source>
</reference>